<feature type="transmembrane region" description="Helical" evidence="1">
    <location>
        <begin position="7"/>
        <end position="26"/>
    </location>
</feature>
<keyword evidence="1" id="KW-0472">Membrane</keyword>
<evidence type="ECO:0000313" key="2">
    <source>
        <dbReference type="EMBL" id="PRX55365.1"/>
    </source>
</evidence>
<comment type="caution">
    <text evidence="2">The sequence shown here is derived from an EMBL/GenBank/DDBJ whole genome shotgun (WGS) entry which is preliminary data.</text>
</comment>
<keyword evidence="1" id="KW-1133">Transmembrane helix</keyword>
<dbReference type="RefSeq" id="WP_106147166.1">
    <property type="nucleotide sequence ID" value="NZ_PVYX01000002.1"/>
</dbReference>
<evidence type="ECO:0000256" key="1">
    <source>
        <dbReference type="SAM" id="Phobius"/>
    </source>
</evidence>
<organism evidence="2 3">
    <name type="scientific">Flagellimonas meridianipacifica</name>
    <dbReference type="NCBI Taxonomy" id="1080225"/>
    <lineage>
        <taxon>Bacteria</taxon>
        <taxon>Pseudomonadati</taxon>
        <taxon>Bacteroidota</taxon>
        <taxon>Flavobacteriia</taxon>
        <taxon>Flavobacteriales</taxon>
        <taxon>Flavobacteriaceae</taxon>
        <taxon>Flagellimonas</taxon>
    </lineage>
</organism>
<dbReference type="OrthoDB" id="772949at2"/>
<dbReference type="AlphaFoldDB" id="A0A2T0MD02"/>
<keyword evidence="1" id="KW-0812">Transmembrane</keyword>
<feature type="transmembrane region" description="Helical" evidence="1">
    <location>
        <begin position="38"/>
        <end position="60"/>
    </location>
</feature>
<dbReference type="Proteomes" id="UP000237640">
    <property type="component" value="Unassembled WGS sequence"/>
</dbReference>
<gene>
    <name evidence="2" type="ORF">CLV81_3774</name>
</gene>
<name>A0A2T0MD02_9FLAO</name>
<reference evidence="2 3" key="1">
    <citation type="submission" date="2018-03" db="EMBL/GenBank/DDBJ databases">
        <title>Genomic Encyclopedia of Archaeal and Bacterial Type Strains, Phase II (KMG-II): from individual species to whole genera.</title>
        <authorList>
            <person name="Goeker M."/>
        </authorList>
    </citation>
    <scope>NUCLEOTIDE SEQUENCE [LARGE SCALE GENOMIC DNA]</scope>
    <source>
        <strain evidence="2 3">DSM 25027</strain>
    </source>
</reference>
<sequence>MKKLRNTLIVWVSIYPAISIFLMLFGEVLDGLPVLLRTLILTLVLVPLMVYVLIPFWTGVFEKFKNRRARTLKYRFMNKIIIVTVLYMVVSVVIMITTYGLIISSSKKGEPPVRGMVLENNRSFVQESSTSQQLQENLTLR</sequence>
<evidence type="ECO:0000313" key="3">
    <source>
        <dbReference type="Proteomes" id="UP000237640"/>
    </source>
</evidence>
<proteinExistence type="predicted"/>
<keyword evidence="3" id="KW-1185">Reference proteome</keyword>
<protein>
    <submittedName>
        <fullName evidence="2">Uncharacterized protein</fullName>
    </submittedName>
</protein>
<dbReference type="EMBL" id="PVYX01000002">
    <property type="protein sequence ID" value="PRX55365.1"/>
    <property type="molecule type" value="Genomic_DNA"/>
</dbReference>
<accession>A0A2T0MD02</accession>
<feature type="transmembrane region" description="Helical" evidence="1">
    <location>
        <begin position="80"/>
        <end position="102"/>
    </location>
</feature>